<evidence type="ECO:0000313" key="2">
    <source>
        <dbReference type="Proteomes" id="UP000321250"/>
    </source>
</evidence>
<dbReference type="Proteomes" id="UP000321250">
    <property type="component" value="Unassembled WGS sequence"/>
</dbReference>
<gene>
    <name evidence="1" type="ORF">FSB78_02070</name>
</gene>
<dbReference type="GO" id="GO:0015774">
    <property type="term" value="P:polysaccharide transport"/>
    <property type="evidence" value="ECO:0007669"/>
    <property type="project" value="InterPro"/>
</dbReference>
<accession>A0A5C6UAD1</accession>
<dbReference type="Pfam" id="PF05159">
    <property type="entry name" value="Capsule_synth"/>
    <property type="match status" value="1"/>
</dbReference>
<dbReference type="InterPro" id="IPR007833">
    <property type="entry name" value="Capsule_polysaccharide_synth"/>
</dbReference>
<dbReference type="CDD" id="cd16441">
    <property type="entry name" value="beta_Kdo_transferase_KpsS"/>
    <property type="match status" value="1"/>
</dbReference>
<keyword evidence="2" id="KW-1185">Reference proteome</keyword>
<proteinExistence type="predicted"/>
<evidence type="ECO:0000313" key="1">
    <source>
        <dbReference type="EMBL" id="TXC69877.1"/>
    </source>
</evidence>
<protein>
    <submittedName>
        <fullName evidence="1">Capsular biosynthesis protein</fullName>
    </submittedName>
</protein>
<dbReference type="EMBL" id="VOQR01000001">
    <property type="protein sequence ID" value="TXC69877.1"/>
    <property type="molecule type" value="Genomic_DNA"/>
</dbReference>
<name>A0A5C6UAD1_9SPHN</name>
<organism evidence="1 2">
    <name type="scientific">Sphingomonas ginsenosidivorax</name>
    <dbReference type="NCBI Taxonomy" id="862135"/>
    <lineage>
        <taxon>Bacteria</taxon>
        <taxon>Pseudomonadati</taxon>
        <taxon>Pseudomonadota</taxon>
        <taxon>Alphaproteobacteria</taxon>
        <taxon>Sphingomonadales</taxon>
        <taxon>Sphingomonadaceae</taxon>
        <taxon>Sphingomonas</taxon>
    </lineage>
</organism>
<dbReference type="GO" id="GO:0000271">
    <property type="term" value="P:polysaccharide biosynthetic process"/>
    <property type="evidence" value="ECO:0007669"/>
    <property type="project" value="InterPro"/>
</dbReference>
<reference evidence="1 2" key="1">
    <citation type="journal article" date="2013" name="Antonie Van Leeuwenhoek">
        <title>Sphingomonas ginsenosidivorax sp. nov., with the ability to transform ginsenosides.</title>
        <authorList>
            <person name="Jin X.F."/>
            <person name="Kim J.K."/>
            <person name="Liu Q.M."/>
            <person name="Kang M.S."/>
            <person name="He D."/>
            <person name="Jin F.X."/>
            <person name="Kim S.C."/>
            <person name="Im W.T."/>
        </authorList>
    </citation>
    <scope>NUCLEOTIDE SEQUENCE [LARGE SCALE GENOMIC DNA]</scope>
    <source>
        <strain evidence="1 2">KHI67</strain>
    </source>
</reference>
<dbReference type="AlphaFoldDB" id="A0A5C6UAD1"/>
<dbReference type="OrthoDB" id="9794206at2"/>
<comment type="caution">
    <text evidence="1">The sequence shown here is derived from an EMBL/GenBank/DDBJ whole genome shotgun (WGS) entry which is preliminary data.</text>
</comment>
<sequence length="412" mass="46041">MVERQVFGFLQGPHGDFFRRLAARLRAEGHTVHRINLNGGDRHDWQDAATDYTGTLVEWPEFFGRFVNQRAITDIVLYGDCRPHHRSAHIVASMRGIRVWVYEEGYIRPDFMTLELEGVNGHSMLSTDPDWYRAQAQDLPLSTKQPPVPSDFSKRVHTTIVYYLKSHLNGWRFPGYRTHRTEPAYAEAWAYLREYLDRPRRARRIAEQLKRFAAIGSGRHFVLPLQLNSDYQLRVHSHYPGMSSAAFATIESFARAGPADSILVIKRHPLDTGVIDWRRILRGQAEANGVGDRVLYLEGGDIAQIIEGALGVVTINSTVGTLSLGAGVPTYVLGRALYGIEGLVHSGSLDSFWQAPTIPDPVLWDAFTRVLRDRCLVAGGLSSDQGVEMVIEGSVARLTGANIPITLKAAAE</sequence>